<accession>A0A866W070</accession>
<keyword evidence="5" id="KW-0945">Host-virus interaction</keyword>
<keyword evidence="1" id="KW-1139">Helical capsid protein</keyword>
<evidence type="ECO:0000256" key="9">
    <source>
        <dbReference type="ARBA" id="ARBA00023274"/>
    </source>
</evidence>
<evidence type="ECO:0000256" key="1">
    <source>
        <dbReference type="ARBA" id="ARBA00022497"/>
    </source>
</evidence>
<name>A0A866W070_9ORTO</name>
<evidence type="ECO:0000256" key="11">
    <source>
        <dbReference type="SAM" id="MobiDB-lite"/>
    </source>
</evidence>
<reference evidence="12" key="1">
    <citation type="submission" date="2020-08" db="EMBL/GenBank/DDBJ databases">
        <authorList>
            <person name="Parry R.H."/>
            <person name="Wille M."/>
            <person name="Geoghegan J.L."/>
            <person name="Turnbull O.M.H."/>
            <person name="Holmes E.C."/>
        </authorList>
    </citation>
    <scope>NUCLEOTIDE SEQUENCE</scope>
    <source>
        <strain evidence="12">CTILV/Innisfail</strain>
    </source>
</reference>
<dbReference type="GO" id="GO:0043657">
    <property type="term" value="C:host cell"/>
    <property type="evidence" value="ECO:0007669"/>
    <property type="project" value="GOC"/>
</dbReference>
<reference evidence="12" key="2">
    <citation type="journal article" name="Viruses">
        <title>Divergent Influenza-Like Viruses of Amphibians and Fish Support an Ancient Evolutionary Association.</title>
        <authorList>
            <person name="Parry R."/>
            <person name="Wille M."/>
            <person name="Turnbull O.M.H."/>
            <person name="Geoghegan J.L."/>
            <person name="Holmes E.C."/>
        </authorList>
    </citation>
    <scope>NUCLEOTIDE SEQUENCE</scope>
    <source>
        <strain evidence="12">CTILV/Innisfail</strain>
    </source>
</reference>
<evidence type="ECO:0000256" key="3">
    <source>
        <dbReference type="ARBA" id="ARBA00022561"/>
    </source>
</evidence>
<feature type="compositionally biased region" description="Basic and acidic residues" evidence="11">
    <location>
        <begin position="555"/>
        <end position="568"/>
    </location>
</feature>
<dbReference type="EMBL" id="MT926398">
    <property type="protein sequence ID" value="QOE76821.1"/>
    <property type="molecule type" value="Viral_cRNA"/>
</dbReference>
<keyword evidence="2" id="KW-1163">Viral penetration into host nucleus</keyword>
<evidence type="ECO:0000256" key="10">
    <source>
        <dbReference type="ARBA" id="ARBA00023296"/>
    </source>
</evidence>
<dbReference type="InterPro" id="IPR002141">
    <property type="entry name" value="Flu_NP"/>
</dbReference>
<dbReference type="Pfam" id="PF00506">
    <property type="entry name" value="Flu_NP"/>
    <property type="match status" value="1"/>
</dbReference>
<keyword evidence="10" id="KW-1160">Virus entry into host cell</keyword>
<feature type="region of interest" description="Disordered" evidence="11">
    <location>
        <begin position="529"/>
        <end position="600"/>
    </location>
</feature>
<gene>
    <name evidence="12" type="primary">NP</name>
</gene>
<dbReference type="GO" id="GO:0005198">
    <property type="term" value="F:structural molecule activity"/>
    <property type="evidence" value="ECO:0007669"/>
    <property type="project" value="InterPro"/>
</dbReference>
<dbReference type="GO" id="GO:0075732">
    <property type="term" value="P:viral penetration into host nucleus"/>
    <property type="evidence" value="ECO:0007669"/>
    <property type="project" value="UniProtKB-KW"/>
</dbReference>
<protein>
    <submittedName>
        <fullName evidence="12">Nucleoprotein</fullName>
    </submittedName>
</protein>
<dbReference type="GO" id="GO:0003723">
    <property type="term" value="F:RNA binding"/>
    <property type="evidence" value="ECO:0007669"/>
    <property type="project" value="UniProtKB-KW"/>
</dbReference>
<organism evidence="12">
    <name type="scientific">Cane toad influenza-like virus</name>
    <dbReference type="NCBI Taxonomy" id="2777031"/>
    <lineage>
        <taxon>Viruses</taxon>
        <taxon>Riboviria</taxon>
        <taxon>Orthornavirae</taxon>
        <taxon>Negarnaviricota</taxon>
        <taxon>Polyploviricotina</taxon>
        <taxon>Insthoviricetes</taxon>
        <taxon>Articulavirales</taxon>
        <taxon>Orthomyxoviridae</taxon>
    </lineage>
</organism>
<dbReference type="GO" id="GO:0019029">
    <property type="term" value="C:helical viral capsid"/>
    <property type="evidence" value="ECO:0007669"/>
    <property type="project" value="UniProtKB-KW"/>
</dbReference>
<proteinExistence type="predicted"/>
<keyword evidence="4" id="KW-1048">Host nucleus</keyword>
<evidence type="ECO:0000256" key="4">
    <source>
        <dbReference type="ARBA" id="ARBA00022562"/>
    </source>
</evidence>
<keyword evidence="3" id="KW-0167">Capsid protein</keyword>
<keyword evidence="6" id="KW-0946">Virion</keyword>
<keyword evidence="9" id="KW-0687">Ribonucleoprotein</keyword>
<dbReference type="GO" id="GO:1990904">
    <property type="term" value="C:ribonucleoprotein complex"/>
    <property type="evidence" value="ECO:0007669"/>
    <property type="project" value="UniProtKB-KW"/>
</dbReference>
<dbReference type="GO" id="GO:0046718">
    <property type="term" value="P:symbiont entry into host cell"/>
    <property type="evidence" value="ECO:0007669"/>
    <property type="project" value="UniProtKB-KW"/>
</dbReference>
<evidence type="ECO:0000313" key="12">
    <source>
        <dbReference type="EMBL" id="QOE76821.1"/>
    </source>
</evidence>
<evidence type="ECO:0000256" key="7">
    <source>
        <dbReference type="ARBA" id="ARBA00022884"/>
    </source>
</evidence>
<sequence length="600" mass="67686">MDTSTVNSPAEQRQKNRKIIEENILIYEKMCELFGLTGQEMLLLENGISIERMLRVATDRKFQDKKERRAREKNLSTDLAKEYCRVTKINDGRTSSIISSAPRDSIMAILKSIVGDTDKASNFGKRAGFSAFFKSNLDEILYQRGRNQIRNRSVSEAFTLSQGASLEARFRSIMDKHLGVATVVGTLKNIISSQVKNQYKPAFIYKPGRNNEKWTPMERDLALLERKVFPGPLKAIVKKIPSLNPSEQLSALTTVVEASLVLKPQITHKMMLPWCMWRNLKKHCEATGKNFEELTSYSGRQSFLAFNLAAAATVMTVGKGIIGDPEIWEDEDDKRQTLLMACFGLAYEDIGIVESMVGRPLKRRYQMKINNFGPSDGGKVVSCAIGFTHWADFGNRLPFTQSGSGASKQISNSGVFNIERGCTTNIERALELLNKHSNDAQEPLSVLVSKVREQMQEFQKNKEKIREFVGGSMYRMDDPERQNPIKYQRGGTSFFFEFTPTDIKRSGERKKRTAEPMVVEAGTSFVPMTMPPISAPTSITPMAVSERGRDRKARRKDEIEKAEKERSRSRSNTRRVAEVAEGPTSMPMLEDTMASDDEDV</sequence>
<dbReference type="GO" id="GO:0019013">
    <property type="term" value="C:viral nucleocapsid"/>
    <property type="evidence" value="ECO:0007669"/>
    <property type="project" value="UniProtKB-KW"/>
</dbReference>
<dbReference type="SUPFAM" id="SSF161003">
    <property type="entry name" value="flu NP-like"/>
    <property type="match status" value="1"/>
</dbReference>
<evidence type="ECO:0000256" key="8">
    <source>
        <dbReference type="ARBA" id="ARBA00023086"/>
    </source>
</evidence>
<evidence type="ECO:0000256" key="6">
    <source>
        <dbReference type="ARBA" id="ARBA00022844"/>
    </source>
</evidence>
<evidence type="ECO:0000256" key="2">
    <source>
        <dbReference type="ARBA" id="ARBA00022524"/>
    </source>
</evidence>
<keyword evidence="8 12" id="KW-0543">Viral nucleoprotein</keyword>
<keyword evidence="7" id="KW-0694">RNA-binding</keyword>
<evidence type="ECO:0000256" key="5">
    <source>
        <dbReference type="ARBA" id="ARBA00022581"/>
    </source>
</evidence>